<dbReference type="AlphaFoldDB" id="A0A239FPX8"/>
<dbReference type="OrthoDB" id="9786443at2"/>
<dbReference type="SUPFAM" id="SSF51182">
    <property type="entry name" value="RmlC-like cupins"/>
    <property type="match status" value="1"/>
</dbReference>
<sequence>MEKNTIKIVRKEQHQISQWAGGTTTQLMIYPEDADYGNRDFKWRVSSAKVELVESEFTHLPRFSRILMVVEGELALEHEGRYKVMLSPYQQDSFMGDWTTKSYGKVTDFNLMMAEGVTGTLEALKIVREKCVEILKSDEDNKVKQITEAFYIVKGSPCIAVGNDEISLGEGDFFSITGLSKDEHNINFYNRREEEMMIIRVTIYYND</sequence>
<accession>A0A239FPX8</accession>
<dbReference type="RefSeq" id="WP_089283538.1">
    <property type="nucleotide sequence ID" value="NZ_FZOJ01000013.1"/>
</dbReference>
<dbReference type="PANTHER" id="PTHR37943">
    <property type="entry name" value="PROTEIN VES"/>
    <property type="match status" value="1"/>
</dbReference>
<reference evidence="1 2" key="1">
    <citation type="submission" date="2017-06" db="EMBL/GenBank/DDBJ databases">
        <authorList>
            <person name="Kim H.J."/>
            <person name="Triplett B.A."/>
        </authorList>
    </citation>
    <scope>NUCLEOTIDE SEQUENCE [LARGE SCALE GENOMIC DNA]</scope>
    <source>
        <strain evidence="1 2">SCA</strain>
    </source>
</reference>
<evidence type="ECO:0000313" key="2">
    <source>
        <dbReference type="Proteomes" id="UP000198304"/>
    </source>
</evidence>
<dbReference type="PANTHER" id="PTHR37943:SF1">
    <property type="entry name" value="PROTEIN VES"/>
    <property type="match status" value="1"/>
</dbReference>
<gene>
    <name evidence="1" type="ORF">SAMN05446037_1013103</name>
</gene>
<evidence type="ECO:0000313" key="1">
    <source>
        <dbReference type="EMBL" id="SNS58253.1"/>
    </source>
</evidence>
<dbReference type="Proteomes" id="UP000198304">
    <property type="component" value="Unassembled WGS sequence"/>
</dbReference>
<organism evidence="1 2">
    <name type="scientific">Anaerovirgula multivorans</name>
    <dbReference type="NCBI Taxonomy" id="312168"/>
    <lineage>
        <taxon>Bacteria</taxon>
        <taxon>Bacillati</taxon>
        <taxon>Bacillota</taxon>
        <taxon>Clostridia</taxon>
        <taxon>Peptostreptococcales</taxon>
        <taxon>Natronincolaceae</taxon>
        <taxon>Anaerovirgula</taxon>
    </lineage>
</organism>
<dbReference type="EMBL" id="FZOJ01000013">
    <property type="protein sequence ID" value="SNS58253.1"/>
    <property type="molecule type" value="Genomic_DNA"/>
</dbReference>
<dbReference type="InterPro" id="IPR011051">
    <property type="entry name" value="RmlC_Cupin_sf"/>
</dbReference>
<dbReference type="Gene3D" id="2.60.120.10">
    <property type="entry name" value="Jelly Rolls"/>
    <property type="match status" value="1"/>
</dbReference>
<name>A0A239FPX8_9FIRM</name>
<dbReference type="Pfam" id="PF05962">
    <property type="entry name" value="HutD"/>
    <property type="match status" value="1"/>
</dbReference>
<protein>
    <submittedName>
        <fullName evidence="1">HutD protein</fullName>
    </submittedName>
</protein>
<dbReference type="InterPro" id="IPR014710">
    <property type="entry name" value="RmlC-like_jellyroll"/>
</dbReference>
<proteinExistence type="predicted"/>
<dbReference type="InterPro" id="IPR010282">
    <property type="entry name" value="Uncharacterised_HutD/Ves"/>
</dbReference>
<keyword evidence="2" id="KW-1185">Reference proteome</keyword>